<organism evidence="1 2">
    <name type="scientific">Branchiostoma lanceolatum</name>
    <name type="common">Common lancelet</name>
    <name type="synonym">Amphioxus lanceolatum</name>
    <dbReference type="NCBI Taxonomy" id="7740"/>
    <lineage>
        <taxon>Eukaryota</taxon>
        <taxon>Metazoa</taxon>
        <taxon>Chordata</taxon>
        <taxon>Cephalochordata</taxon>
        <taxon>Leptocardii</taxon>
        <taxon>Amphioxiformes</taxon>
        <taxon>Branchiostomatidae</taxon>
        <taxon>Branchiostoma</taxon>
    </lineage>
</organism>
<proteinExistence type="predicted"/>
<sequence>MEPARWLPLSTTAAITVRNEPIYYLLRNAADFHGARHCRDDSLAEHFFCSPDSGVGKNKRSLLPPVDEEWDMNQPKSPGRTEVQQVRMKYGALMETWTAPFLLTRF</sequence>
<gene>
    <name evidence="1" type="primary">Hypp4429</name>
    <name evidence="1" type="ORF">BLAG_LOCUS22957</name>
</gene>
<accession>A0A8K0F153</accession>
<reference evidence="1" key="1">
    <citation type="submission" date="2022-01" db="EMBL/GenBank/DDBJ databases">
        <authorList>
            <person name="Braso-Vives M."/>
        </authorList>
    </citation>
    <scope>NUCLEOTIDE SEQUENCE</scope>
</reference>
<protein>
    <submittedName>
        <fullName evidence="1">Hypp4429 protein</fullName>
    </submittedName>
</protein>
<name>A0A8K0F153_BRALA</name>
<dbReference type="Proteomes" id="UP000838412">
    <property type="component" value="Chromosome 7"/>
</dbReference>
<evidence type="ECO:0000313" key="2">
    <source>
        <dbReference type="Proteomes" id="UP000838412"/>
    </source>
</evidence>
<keyword evidence="2" id="KW-1185">Reference proteome</keyword>
<dbReference type="EMBL" id="OV696692">
    <property type="protein sequence ID" value="CAH1270771.1"/>
    <property type="molecule type" value="Genomic_DNA"/>
</dbReference>
<evidence type="ECO:0000313" key="1">
    <source>
        <dbReference type="EMBL" id="CAH1270771.1"/>
    </source>
</evidence>
<dbReference type="AlphaFoldDB" id="A0A8K0F153"/>